<dbReference type="RefSeq" id="XP_046013509.1">
    <property type="nucleotide sequence ID" value="XM_046163709.1"/>
</dbReference>
<dbReference type="InterPro" id="IPR003593">
    <property type="entry name" value="AAA+_ATPase"/>
</dbReference>
<dbReference type="SUPFAM" id="SSF52540">
    <property type="entry name" value="P-loop containing nucleoside triphosphate hydrolases"/>
    <property type="match status" value="1"/>
</dbReference>
<feature type="domain" description="AAA+ ATPase" evidence="1">
    <location>
        <begin position="387"/>
        <end position="515"/>
    </location>
</feature>
<dbReference type="InterPro" id="IPR003959">
    <property type="entry name" value="ATPase_AAA_core"/>
</dbReference>
<dbReference type="InterPro" id="IPR027417">
    <property type="entry name" value="P-loop_NTPase"/>
</dbReference>
<dbReference type="Gene3D" id="3.40.50.300">
    <property type="entry name" value="P-loop containing nucleotide triphosphate hydrolases"/>
    <property type="match status" value="1"/>
</dbReference>
<dbReference type="AlphaFoldDB" id="A0A9P8YAL0"/>
<organism evidence="2 3">
    <name type="scientific">Microdochium trichocladiopsis</name>
    <dbReference type="NCBI Taxonomy" id="1682393"/>
    <lineage>
        <taxon>Eukaryota</taxon>
        <taxon>Fungi</taxon>
        <taxon>Dikarya</taxon>
        <taxon>Ascomycota</taxon>
        <taxon>Pezizomycotina</taxon>
        <taxon>Sordariomycetes</taxon>
        <taxon>Xylariomycetidae</taxon>
        <taxon>Xylariales</taxon>
        <taxon>Microdochiaceae</taxon>
        <taxon>Microdochium</taxon>
    </lineage>
</organism>
<dbReference type="GO" id="GO:0005524">
    <property type="term" value="F:ATP binding"/>
    <property type="evidence" value="ECO:0007669"/>
    <property type="project" value="InterPro"/>
</dbReference>
<dbReference type="PANTHER" id="PTHR46411:SF2">
    <property type="entry name" value="AAA+ ATPASE DOMAIN-CONTAINING PROTEIN"/>
    <property type="match status" value="1"/>
</dbReference>
<sequence length="599" mass="66921">MQEALRSIIGKHSQIGTSADPIIFEKPYYALFHCRKELREMATRASNVPEQTQHLGWLNDFISNNLKALGKVQTGLVDKGLIDFKHLPLIFEAGSVVVGQLLVHGEHIKTPAKAHKTKQPECFLFHRLSEPVKDENTGMKYIDIEVLRWGYNGSMFGLTKEKTRIKEFAGSKKITDLDCFPLQYLGEEEKNSLIPRLVQRGKMWCQNVDASNFQYQGIAMVPEESKRGWETNLVPKALSGRIILDHHAFMRAFPALGNPLYSSGSSEGAEDDQDAALSNNAPSPADLWTLSSKITIYRLGLWSFFDRQDFKPTDAQALLCPGTSLGYSLQGKEWGYFDVDLLNNVEWAKDPLGKLEVPQIQKDMLLDLITDHNTKSVGMDVAAGKGEGLIFLLCGPPGCGKTLTAEMMAEQQKRALIRVTSGDLGDHPGEVDQRLTALLELALRASAVVLIDEADTFLAKRTRGGSIGDYFHNAIVAIFLKQLEYFPGIIFLTTNQDDDIDPAVISRVIRLRYGRLNPSGRAKIWRHHLSRAEKVPSENELDQLCARLGEAFELDGREIKTLSNLSLTICRSRKREISEEVVRQLFDLTHGTSVIGSRA</sequence>
<evidence type="ECO:0000259" key="1">
    <source>
        <dbReference type="SMART" id="SM00382"/>
    </source>
</evidence>
<dbReference type="EMBL" id="JAGTJQ010000004">
    <property type="protein sequence ID" value="KAH7032677.1"/>
    <property type="molecule type" value="Genomic_DNA"/>
</dbReference>
<name>A0A9P8YAL0_9PEZI</name>
<dbReference type="Pfam" id="PF22942">
    <property type="entry name" value="DUF7025"/>
    <property type="match status" value="1"/>
</dbReference>
<evidence type="ECO:0000313" key="2">
    <source>
        <dbReference type="EMBL" id="KAH7032677.1"/>
    </source>
</evidence>
<dbReference type="CDD" id="cd19481">
    <property type="entry name" value="RecA-like_protease"/>
    <property type="match status" value="1"/>
</dbReference>
<dbReference type="PANTHER" id="PTHR46411">
    <property type="entry name" value="FAMILY ATPASE, PUTATIVE-RELATED"/>
    <property type="match status" value="1"/>
</dbReference>
<evidence type="ECO:0000313" key="3">
    <source>
        <dbReference type="Proteomes" id="UP000756346"/>
    </source>
</evidence>
<proteinExistence type="predicted"/>
<dbReference type="Pfam" id="PF00004">
    <property type="entry name" value="AAA"/>
    <property type="match status" value="1"/>
</dbReference>
<accession>A0A9P8YAL0</accession>
<dbReference type="InterPro" id="IPR054289">
    <property type="entry name" value="DUF7025"/>
</dbReference>
<dbReference type="OrthoDB" id="10042665at2759"/>
<keyword evidence="2" id="KW-0378">Hydrolase</keyword>
<dbReference type="SMART" id="SM00382">
    <property type="entry name" value="AAA"/>
    <property type="match status" value="1"/>
</dbReference>
<dbReference type="GO" id="GO:0016887">
    <property type="term" value="F:ATP hydrolysis activity"/>
    <property type="evidence" value="ECO:0007669"/>
    <property type="project" value="InterPro"/>
</dbReference>
<comment type="caution">
    <text evidence="2">The sequence shown here is derived from an EMBL/GenBank/DDBJ whole genome shotgun (WGS) entry which is preliminary data.</text>
</comment>
<gene>
    <name evidence="2" type="ORF">B0I36DRAFT_99629</name>
</gene>
<protein>
    <submittedName>
        <fullName evidence="2">P-loop containing nucleoside triphosphate hydrolase protein</fullName>
    </submittedName>
</protein>
<dbReference type="GeneID" id="70193255"/>
<reference evidence="2" key="1">
    <citation type="journal article" date="2021" name="Nat. Commun.">
        <title>Genetic determinants of endophytism in the Arabidopsis root mycobiome.</title>
        <authorList>
            <person name="Mesny F."/>
            <person name="Miyauchi S."/>
            <person name="Thiergart T."/>
            <person name="Pickel B."/>
            <person name="Atanasova L."/>
            <person name="Karlsson M."/>
            <person name="Huettel B."/>
            <person name="Barry K.W."/>
            <person name="Haridas S."/>
            <person name="Chen C."/>
            <person name="Bauer D."/>
            <person name="Andreopoulos W."/>
            <person name="Pangilinan J."/>
            <person name="LaButti K."/>
            <person name="Riley R."/>
            <person name="Lipzen A."/>
            <person name="Clum A."/>
            <person name="Drula E."/>
            <person name="Henrissat B."/>
            <person name="Kohler A."/>
            <person name="Grigoriev I.V."/>
            <person name="Martin F.M."/>
            <person name="Hacquard S."/>
        </authorList>
    </citation>
    <scope>NUCLEOTIDE SEQUENCE</scope>
    <source>
        <strain evidence="2">MPI-CAGE-CH-0230</strain>
    </source>
</reference>
<dbReference type="Proteomes" id="UP000756346">
    <property type="component" value="Unassembled WGS sequence"/>
</dbReference>
<keyword evidence="3" id="KW-1185">Reference proteome</keyword>